<dbReference type="InterPro" id="IPR050546">
    <property type="entry name" value="Glycosyl_Hydrlase_16"/>
</dbReference>
<sequence length="315" mass="35327">MKAKNNCMFTLAIALAFAFVSCSETDEPGTEEPKTPTEEADETGSGEVDGYALVWQDLFNQSPLNQDNWKIEINGNGNGNAELQYYRAENISIGKEPDSQKSCLIITAKKENYEGRSFTSGRLNTDGKHKFTYGKIEASIKLPKTANGLWPAFWMLGADYATNGWPRCGEVDILEMGHTDGIKGNKTEKYFNGACHWGYYEGAGYPNYAKASMAPYSLQDGNFHLFTLIWDENAIKMYLDLDKNPDTAPYYEMDITDKSTDKSPGNYFHKDCFILFNLAVGGYFTGILNPAQITALPDEEAKMYVDFVKVYQKNK</sequence>
<dbReference type="GO" id="GO:0005975">
    <property type="term" value="P:carbohydrate metabolic process"/>
    <property type="evidence" value="ECO:0007669"/>
    <property type="project" value="InterPro"/>
</dbReference>
<protein>
    <submittedName>
        <fullName evidence="5">Glycoside hydrolase family 16 protein</fullName>
    </submittedName>
</protein>
<evidence type="ECO:0000256" key="2">
    <source>
        <dbReference type="SAM" id="MobiDB-lite"/>
    </source>
</evidence>
<gene>
    <name evidence="5" type="ORF">BacF7301_06555</name>
</gene>
<feature type="signal peptide" evidence="3">
    <location>
        <begin position="1"/>
        <end position="18"/>
    </location>
</feature>
<evidence type="ECO:0000256" key="3">
    <source>
        <dbReference type="SAM" id="SignalP"/>
    </source>
</evidence>
<evidence type="ECO:0000313" key="6">
    <source>
        <dbReference type="Proteomes" id="UP000501780"/>
    </source>
</evidence>
<dbReference type="CDD" id="cd08023">
    <property type="entry name" value="GH16_laminarinase_like"/>
    <property type="match status" value="1"/>
</dbReference>
<dbReference type="SUPFAM" id="SSF49899">
    <property type="entry name" value="Concanavalin A-like lectins/glucanases"/>
    <property type="match status" value="1"/>
</dbReference>
<keyword evidence="5" id="KW-0378">Hydrolase</keyword>
<dbReference type="Gene3D" id="2.60.120.200">
    <property type="match status" value="1"/>
</dbReference>
<dbReference type="Proteomes" id="UP000501780">
    <property type="component" value="Chromosome"/>
</dbReference>
<dbReference type="EMBL" id="CP050831">
    <property type="protein sequence ID" value="QIU93827.1"/>
    <property type="molecule type" value="Genomic_DNA"/>
</dbReference>
<dbReference type="InterPro" id="IPR000757">
    <property type="entry name" value="Beta-glucanase-like"/>
</dbReference>
<dbReference type="AlphaFoldDB" id="A0A6H0KN71"/>
<name>A0A6H0KN71_9BACE</name>
<dbReference type="Pfam" id="PF00722">
    <property type="entry name" value="Glyco_hydro_16"/>
    <property type="match status" value="1"/>
</dbReference>
<reference evidence="5 6" key="1">
    <citation type="submission" date="2020-03" db="EMBL/GenBank/DDBJ databases">
        <title>Genomic analysis of Bacteroides faecium CBA7301.</title>
        <authorList>
            <person name="Kim J."/>
            <person name="Roh S.W."/>
        </authorList>
    </citation>
    <scope>NUCLEOTIDE SEQUENCE [LARGE SCALE GENOMIC DNA]</scope>
    <source>
        <strain evidence="5 6">CBA7301</strain>
    </source>
</reference>
<dbReference type="RefSeq" id="WP_167961338.1">
    <property type="nucleotide sequence ID" value="NZ_CP050831.1"/>
</dbReference>
<dbReference type="PANTHER" id="PTHR10963">
    <property type="entry name" value="GLYCOSYL HYDROLASE-RELATED"/>
    <property type="match status" value="1"/>
</dbReference>
<dbReference type="KEGG" id="bfc:BacF7301_06555"/>
<dbReference type="PANTHER" id="PTHR10963:SF55">
    <property type="entry name" value="GLYCOSIDE HYDROLASE FAMILY 16 PROTEIN"/>
    <property type="match status" value="1"/>
</dbReference>
<keyword evidence="3" id="KW-0732">Signal</keyword>
<dbReference type="PROSITE" id="PS51257">
    <property type="entry name" value="PROKAR_LIPOPROTEIN"/>
    <property type="match status" value="1"/>
</dbReference>
<organism evidence="5 6">
    <name type="scientific">Bacteroides faecium</name>
    <dbReference type="NCBI Taxonomy" id="2715212"/>
    <lineage>
        <taxon>Bacteria</taxon>
        <taxon>Pseudomonadati</taxon>
        <taxon>Bacteroidota</taxon>
        <taxon>Bacteroidia</taxon>
        <taxon>Bacteroidales</taxon>
        <taxon>Bacteroidaceae</taxon>
        <taxon>Bacteroides</taxon>
    </lineage>
</organism>
<feature type="domain" description="GH16" evidence="4">
    <location>
        <begin position="25"/>
        <end position="315"/>
    </location>
</feature>
<proteinExistence type="inferred from homology"/>
<accession>A0A6H0KN71</accession>
<feature type="region of interest" description="Disordered" evidence="2">
    <location>
        <begin position="25"/>
        <end position="46"/>
    </location>
</feature>
<keyword evidence="6" id="KW-1185">Reference proteome</keyword>
<evidence type="ECO:0000256" key="1">
    <source>
        <dbReference type="ARBA" id="ARBA00006865"/>
    </source>
</evidence>
<feature type="chain" id="PRO_5026052677" evidence="3">
    <location>
        <begin position="19"/>
        <end position="315"/>
    </location>
</feature>
<evidence type="ECO:0000313" key="5">
    <source>
        <dbReference type="EMBL" id="QIU93827.1"/>
    </source>
</evidence>
<dbReference type="InterPro" id="IPR013320">
    <property type="entry name" value="ConA-like_dom_sf"/>
</dbReference>
<evidence type="ECO:0000259" key="4">
    <source>
        <dbReference type="PROSITE" id="PS51762"/>
    </source>
</evidence>
<dbReference type="PROSITE" id="PS51762">
    <property type="entry name" value="GH16_2"/>
    <property type="match status" value="1"/>
</dbReference>
<comment type="similarity">
    <text evidence="1">Belongs to the glycosyl hydrolase 16 family.</text>
</comment>
<dbReference type="GO" id="GO:0004553">
    <property type="term" value="F:hydrolase activity, hydrolyzing O-glycosyl compounds"/>
    <property type="evidence" value="ECO:0007669"/>
    <property type="project" value="InterPro"/>
</dbReference>